<keyword evidence="7" id="KW-1185">Reference proteome</keyword>
<dbReference type="SMART" id="SM00318">
    <property type="entry name" value="SNc"/>
    <property type="match status" value="1"/>
</dbReference>
<evidence type="ECO:0000259" key="5">
    <source>
        <dbReference type="PROSITE" id="PS50830"/>
    </source>
</evidence>
<evidence type="ECO:0000313" key="6">
    <source>
        <dbReference type="EMBL" id="MBC2576163.1"/>
    </source>
</evidence>
<reference evidence="6 7" key="1">
    <citation type="submission" date="2020-05" db="EMBL/GenBank/DDBJ databases">
        <title>Draft genome of xy-202 and genomic insight in genome of the genus Peptostreptococcus.</title>
        <authorList>
            <person name="Zhang Z."/>
        </authorList>
    </citation>
    <scope>NUCLEOTIDE SEQUENCE [LARGE SCALE GENOMIC DNA]</scope>
    <source>
        <strain evidence="6 7">DSM 27025</strain>
    </source>
</reference>
<keyword evidence="1" id="KW-0540">Nuclease</keyword>
<protein>
    <submittedName>
        <fullName evidence="6">Nuclease</fullName>
    </submittedName>
</protein>
<comment type="caution">
    <text evidence="6">The sequence shown here is derived from an EMBL/GenBank/DDBJ whole genome shotgun (WGS) entry which is preliminary data.</text>
</comment>
<dbReference type="RefSeq" id="WP_185624188.1">
    <property type="nucleotide sequence ID" value="NZ_JABGBW010000003.1"/>
</dbReference>
<dbReference type="PROSITE" id="PS50830">
    <property type="entry name" value="TNASE_3"/>
    <property type="match status" value="1"/>
</dbReference>
<dbReference type="PANTHER" id="PTHR12302">
    <property type="entry name" value="EBNA2 BINDING PROTEIN P100"/>
    <property type="match status" value="1"/>
</dbReference>
<feature type="domain" description="TNase-like" evidence="5">
    <location>
        <begin position="33"/>
        <end position="176"/>
    </location>
</feature>
<dbReference type="SUPFAM" id="SSF50199">
    <property type="entry name" value="Staphylococcal nuclease"/>
    <property type="match status" value="1"/>
</dbReference>
<keyword evidence="4" id="KW-0732">Signal</keyword>
<dbReference type="InterPro" id="IPR035437">
    <property type="entry name" value="SNase_OB-fold_sf"/>
</dbReference>
<dbReference type="Gene3D" id="3.40.10.10">
    <property type="entry name" value="DNA Methylphosphotriester Repair Domain"/>
    <property type="match status" value="1"/>
</dbReference>
<sequence length="235" mass="26911">MNFKKMMAYLLSAVLIISISNSYVVDSETGQVSCEKAKVIKVVDGDTIKVNINGNKKTVRMIGVDTPETVHPKKPVMYYGQEASSYTKKQLSNKVVYLQRDVSDTDKYNRLLRYIWLKKPSTNPSEKEVIMYMYNAKLIKDGYGQLVTYPPDVKYTDLFRKLQKNAYKNKTGMWKEPSRIGNPANNKSNKVIGNKKSKIYHTSDQSSYNSVSDKNKVIFKNEDQAIKAGYRKSKK</sequence>
<keyword evidence="2" id="KW-0255">Endonuclease</keyword>
<evidence type="ECO:0000256" key="3">
    <source>
        <dbReference type="ARBA" id="ARBA00022801"/>
    </source>
</evidence>
<feature type="chain" id="PRO_5047485459" evidence="4">
    <location>
        <begin position="23"/>
        <end position="235"/>
    </location>
</feature>
<dbReference type="InterPro" id="IPR016071">
    <property type="entry name" value="Staphylococal_nuclease_OB-fold"/>
</dbReference>
<evidence type="ECO:0000313" key="7">
    <source>
        <dbReference type="Proteomes" id="UP000713904"/>
    </source>
</evidence>
<evidence type="ECO:0000256" key="1">
    <source>
        <dbReference type="ARBA" id="ARBA00022722"/>
    </source>
</evidence>
<name>A0ABR6TL81_9FIRM</name>
<gene>
    <name evidence="6" type="ORF">HLB29_05635</name>
</gene>
<accession>A0ABR6TL81</accession>
<dbReference type="Gene3D" id="2.40.50.90">
    <property type="match status" value="1"/>
</dbReference>
<dbReference type="Proteomes" id="UP000713904">
    <property type="component" value="Unassembled WGS sequence"/>
</dbReference>
<feature type="signal peptide" evidence="4">
    <location>
        <begin position="1"/>
        <end position="22"/>
    </location>
</feature>
<dbReference type="SUPFAM" id="SSF57884">
    <property type="entry name" value="Ada DNA repair protein, N-terminal domain (N-Ada 10)"/>
    <property type="match status" value="1"/>
</dbReference>
<dbReference type="PROSITE" id="PS01123">
    <property type="entry name" value="TNASE_1"/>
    <property type="match status" value="1"/>
</dbReference>
<dbReference type="Pfam" id="PF00565">
    <property type="entry name" value="SNase"/>
    <property type="match status" value="1"/>
</dbReference>
<dbReference type="InterPro" id="IPR002071">
    <property type="entry name" value="Thermonucl_AS"/>
</dbReference>
<evidence type="ECO:0000256" key="4">
    <source>
        <dbReference type="SAM" id="SignalP"/>
    </source>
</evidence>
<dbReference type="InterPro" id="IPR035451">
    <property type="entry name" value="Ada-like_dom_sf"/>
</dbReference>
<evidence type="ECO:0000256" key="2">
    <source>
        <dbReference type="ARBA" id="ARBA00022759"/>
    </source>
</evidence>
<proteinExistence type="predicted"/>
<dbReference type="EMBL" id="JABGBW010000003">
    <property type="protein sequence ID" value="MBC2576163.1"/>
    <property type="molecule type" value="Genomic_DNA"/>
</dbReference>
<keyword evidence="3" id="KW-0378">Hydrolase</keyword>
<dbReference type="PANTHER" id="PTHR12302:SF3">
    <property type="entry name" value="SERINE_THREONINE-PROTEIN KINASE 31"/>
    <property type="match status" value="1"/>
</dbReference>
<organism evidence="6 7">
    <name type="scientific">Peptostreptococcus canis</name>
    <dbReference type="NCBI Taxonomy" id="1159213"/>
    <lineage>
        <taxon>Bacteria</taxon>
        <taxon>Bacillati</taxon>
        <taxon>Bacillota</taxon>
        <taxon>Clostridia</taxon>
        <taxon>Peptostreptococcales</taxon>
        <taxon>Peptostreptococcaceae</taxon>
        <taxon>Peptostreptococcus</taxon>
    </lineage>
</organism>